<dbReference type="GO" id="GO:0003887">
    <property type="term" value="F:DNA-directed DNA polymerase activity"/>
    <property type="evidence" value="ECO:0007669"/>
    <property type="project" value="UniProtKB-KW"/>
</dbReference>
<dbReference type="InterPro" id="IPR003141">
    <property type="entry name" value="Pol/His_phosphatase_N"/>
</dbReference>
<dbReference type="AlphaFoldDB" id="A0A523URT1"/>
<evidence type="ECO:0000256" key="1">
    <source>
        <dbReference type="ARBA" id="ARBA00012417"/>
    </source>
</evidence>
<dbReference type="GO" id="GO:0006260">
    <property type="term" value="P:DNA replication"/>
    <property type="evidence" value="ECO:0007669"/>
    <property type="project" value="UniProtKB-KW"/>
</dbReference>
<dbReference type="EC" id="2.7.7.7" evidence="1"/>
<dbReference type="CDD" id="cd04485">
    <property type="entry name" value="DnaE_OBF"/>
    <property type="match status" value="1"/>
</dbReference>
<evidence type="ECO:0000313" key="8">
    <source>
        <dbReference type="EMBL" id="TET45099.1"/>
    </source>
</evidence>
<comment type="catalytic activity">
    <reaction evidence="6">
        <text>DNA(n) + a 2'-deoxyribonucleoside 5'-triphosphate = DNA(n+1) + diphosphate</text>
        <dbReference type="Rhea" id="RHEA:22508"/>
        <dbReference type="Rhea" id="RHEA-COMP:17339"/>
        <dbReference type="Rhea" id="RHEA-COMP:17340"/>
        <dbReference type="ChEBI" id="CHEBI:33019"/>
        <dbReference type="ChEBI" id="CHEBI:61560"/>
        <dbReference type="ChEBI" id="CHEBI:173112"/>
        <dbReference type="EC" id="2.7.7.7"/>
    </reaction>
</comment>
<dbReference type="Proteomes" id="UP000315525">
    <property type="component" value="Unassembled WGS sequence"/>
</dbReference>
<dbReference type="InterPro" id="IPR040982">
    <property type="entry name" value="DNA_pol3_finger"/>
</dbReference>
<dbReference type="Gene3D" id="3.20.20.140">
    <property type="entry name" value="Metal-dependent hydrolases"/>
    <property type="match status" value="1"/>
</dbReference>
<feature type="domain" description="Polymerase/histidinol phosphatase N-terminal" evidence="7">
    <location>
        <begin position="4"/>
        <end position="71"/>
    </location>
</feature>
<keyword evidence="5" id="KW-0239">DNA-directed DNA polymerase</keyword>
<gene>
    <name evidence="8" type="ORF">E3J62_08275</name>
</gene>
<evidence type="ECO:0000313" key="9">
    <source>
        <dbReference type="Proteomes" id="UP000315525"/>
    </source>
</evidence>
<dbReference type="InterPro" id="IPR029460">
    <property type="entry name" value="DNAPol_HHH"/>
</dbReference>
<name>A0A523URT1_UNCT6</name>
<accession>A0A523URT1</accession>
<keyword evidence="4" id="KW-0235">DNA replication</keyword>
<evidence type="ECO:0000256" key="2">
    <source>
        <dbReference type="ARBA" id="ARBA00022679"/>
    </source>
</evidence>
<evidence type="ECO:0000256" key="3">
    <source>
        <dbReference type="ARBA" id="ARBA00022695"/>
    </source>
</evidence>
<reference evidence="8 9" key="1">
    <citation type="submission" date="2019-03" db="EMBL/GenBank/DDBJ databases">
        <title>Metabolic potential of uncultured bacteria and archaea associated with petroleum seepage in deep-sea sediments.</title>
        <authorList>
            <person name="Dong X."/>
            <person name="Hubert C."/>
        </authorList>
    </citation>
    <scope>NUCLEOTIDE SEQUENCE [LARGE SCALE GENOMIC DNA]</scope>
    <source>
        <strain evidence="8">E44_bin18</strain>
    </source>
</reference>
<evidence type="ECO:0000256" key="5">
    <source>
        <dbReference type="ARBA" id="ARBA00022932"/>
    </source>
</evidence>
<dbReference type="InterPro" id="IPR016195">
    <property type="entry name" value="Pol/histidinol_Pase-like"/>
</dbReference>
<dbReference type="SMART" id="SM00481">
    <property type="entry name" value="POLIIIAc"/>
    <property type="match status" value="1"/>
</dbReference>
<evidence type="ECO:0000256" key="6">
    <source>
        <dbReference type="ARBA" id="ARBA00049244"/>
    </source>
</evidence>
<dbReference type="Gene3D" id="1.10.150.870">
    <property type="match status" value="1"/>
</dbReference>
<dbReference type="SUPFAM" id="SSF89550">
    <property type="entry name" value="PHP domain-like"/>
    <property type="match status" value="1"/>
</dbReference>
<dbReference type="NCBIfam" id="TIGR00594">
    <property type="entry name" value="polc"/>
    <property type="match status" value="1"/>
</dbReference>
<protein>
    <recommendedName>
        <fullName evidence="1">DNA-directed DNA polymerase</fullName>
        <ecNumber evidence="1">2.7.7.7</ecNumber>
    </recommendedName>
</protein>
<dbReference type="EMBL" id="SOJN01000094">
    <property type="protein sequence ID" value="TET45099.1"/>
    <property type="molecule type" value="Genomic_DNA"/>
</dbReference>
<keyword evidence="3" id="KW-0548">Nucleotidyltransferase</keyword>
<comment type="caution">
    <text evidence="8">The sequence shown here is derived from an EMBL/GenBank/DDBJ whole genome shotgun (WGS) entry which is preliminary data.</text>
</comment>
<dbReference type="Pfam" id="PF17657">
    <property type="entry name" value="DNA_pol3_finger"/>
    <property type="match status" value="1"/>
</dbReference>
<dbReference type="GO" id="GO:0008408">
    <property type="term" value="F:3'-5' exonuclease activity"/>
    <property type="evidence" value="ECO:0007669"/>
    <property type="project" value="InterPro"/>
</dbReference>
<dbReference type="InterPro" id="IPR004013">
    <property type="entry name" value="PHP_dom"/>
</dbReference>
<dbReference type="Pfam" id="PF02811">
    <property type="entry name" value="PHP"/>
    <property type="match status" value="1"/>
</dbReference>
<proteinExistence type="predicted"/>
<evidence type="ECO:0000256" key="4">
    <source>
        <dbReference type="ARBA" id="ARBA00022705"/>
    </source>
</evidence>
<dbReference type="SUPFAM" id="SSF160975">
    <property type="entry name" value="AF1531-like"/>
    <property type="match status" value="1"/>
</dbReference>
<dbReference type="Pfam" id="PF07733">
    <property type="entry name" value="DNA_pol3_alpha"/>
    <property type="match status" value="1"/>
</dbReference>
<evidence type="ECO:0000259" key="7">
    <source>
        <dbReference type="SMART" id="SM00481"/>
    </source>
</evidence>
<dbReference type="PANTHER" id="PTHR32294">
    <property type="entry name" value="DNA POLYMERASE III SUBUNIT ALPHA"/>
    <property type="match status" value="1"/>
</dbReference>
<dbReference type="InterPro" id="IPR011708">
    <property type="entry name" value="DNA_pol3_alpha_NTPase_dom"/>
</dbReference>
<organism evidence="8 9">
    <name type="scientific">candidate division TA06 bacterium</name>
    <dbReference type="NCBI Taxonomy" id="2250710"/>
    <lineage>
        <taxon>Bacteria</taxon>
        <taxon>Bacteria division TA06</taxon>
    </lineage>
</organism>
<dbReference type="InterPro" id="IPR004805">
    <property type="entry name" value="DnaE2/DnaE/PolC"/>
</dbReference>
<dbReference type="Pfam" id="PF14579">
    <property type="entry name" value="HHH_6"/>
    <property type="match status" value="1"/>
</dbReference>
<sequence>MSFVHLHTHSYYSMMRGTASLEALCRAMLERGMESFALTDTNGVYGLNFFLQIAEEFGIRPILGAEVRKGRQRAVVLVKDDEGYRNMCRILTGLHCDENFSMVSSLREKHAGLFILSDCEDVVVAVKEIPDVYVELVSGQPAREKIHFARKAGIPVVATSDVHFVNASDYKLHTLLRAIDLNTKLCRLPSEELAPESAWLRSPAQMSQSFNHCPEAVENALKIASGCKKDWKFDETVFPGTNVKDPSGLLREKCYEGAEKRYGQLSRKVTDRIEHELSVIEQRGFAEYFLIVQEMVNQAPRTCGRGSAAASIVSYCLGITHVDPIAHNLLFERFLNPGRKDPPDIDVDFPWDERDDILDFVFKKYGNQRAAMVANHVCFRARAAIREIAKVYGLSEPEIKTITGRLGGMWVFENGEEVVRTHPKFKDVELKEPWPEILKWARALEGFPRNMSVHCGGVVIVPDEVSRYVPVQPAPKGVNIIQWEKDQTEDSGLLKIDLLGNRSLAVIRDALVAIEKNYGTRIDYADLNPLEDPDTVALLAKGETIGVFYVESPAMRQLQVKTGAGDFEHLIIHSSIIRPAANAFINDYVKRLMGAPYRPLHPALDQLLSETYGIMCYQEDVTKAAVAIAGFDIARADGLRKALSKKRPFTKLAQYKKEFYEGALQRGVKLDTVSKIWDMIMSFSGYSFCKAHSASYALVSFKSAYLKAHYPAEFIAAVITNQGGYYSTFEYVSEAKRMGLQVLLPDINESEKGYTGRAREIRVGLMQFKGLTEKAIGAVLAERKRGRFSSFDDFMRRVDVDVSDVRILIKGGCFDSILKEETRPGLMWRLHLGRPCARSKGDMLSLFDADAPPSPSVGDYDEAAMLKQEVEVLGFLVSRHPLSLCEDRLAGLDYVRAGQLASHIGKKVRTIGWLVTGKTVHTKNDEPMEFVSFEDTTGIYEATFFPDAYRKFCHLLGVARPYILTGQVESDMGAIYFSVENVQPLDEQRPQAEKDGRTSTVLATNDFLVELAAQRGPGHC</sequence>
<keyword evidence="2" id="KW-0808">Transferase</keyword>